<feature type="transmembrane region" description="Helical" evidence="1">
    <location>
        <begin position="12"/>
        <end position="33"/>
    </location>
</feature>
<name>A0A7S2AH59_9DINO</name>
<evidence type="ECO:0000313" key="2">
    <source>
        <dbReference type="EMBL" id="CAD9367617.1"/>
    </source>
</evidence>
<accession>A0A7S2AH59</accession>
<organism evidence="2">
    <name type="scientific">Alexandrium andersonii</name>
    <dbReference type="NCBI Taxonomy" id="327968"/>
    <lineage>
        <taxon>Eukaryota</taxon>
        <taxon>Sar</taxon>
        <taxon>Alveolata</taxon>
        <taxon>Dinophyceae</taxon>
        <taxon>Gonyaulacales</taxon>
        <taxon>Pyrocystaceae</taxon>
        <taxon>Alexandrium</taxon>
    </lineage>
</organism>
<dbReference type="AlphaFoldDB" id="A0A7S2AH59"/>
<protein>
    <submittedName>
        <fullName evidence="2">Uncharacterized protein</fullName>
    </submittedName>
</protein>
<dbReference type="EMBL" id="HBGQ01006874">
    <property type="protein sequence ID" value="CAD9367617.1"/>
    <property type="molecule type" value="Transcribed_RNA"/>
</dbReference>
<keyword evidence="1" id="KW-0812">Transmembrane</keyword>
<gene>
    <name evidence="2" type="ORF">AAND1436_LOCUS3443</name>
</gene>
<keyword evidence="1" id="KW-0472">Membrane</keyword>
<keyword evidence="1" id="KW-1133">Transmembrane helix</keyword>
<sequence length="184" mass="19830">MPAENGGGGGKVVFVVVGAIFVGAIIGAGCVMFKGSHETPSHHSAKVTHHQDLERGARSRLAVMSTEAPEEEKDASTESHEHKHCSGGPFAACECMLNCEVFGANTSKCTGHSHNETRELVDHLIVKTMLSHSNMCEGMRCIKECAKELGCLDKKVVDDCEIVQKNYAENKFDGDPDCNLHCDS</sequence>
<evidence type="ECO:0000256" key="1">
    <source>
        <dbReference type="SAM" id="Phobius"/>
    </source>
</evidence>
<proteinExistence type="predicted"/>
<reference evidence="2" key="1">
    <citation type="submission" date="2021-01" db="EMBL/GenBank/DDBJ databases">
        <authorList>
            <person name="Corre E."/>
            <person name="Pelletier E."/>
            <person name="Niang G."/>
            <person name="Scheremetjew M."/>
            <person name="Finn R."/>
            <person name="Kale V."/>
            <person name="Holt S."/>
            <person name="Cochrane G."/>
            <person name="Meng A."/>
            <person name="Brown T."/>
            <person name="Cohen L."/>
        </authorList>
    </citation>
    <scope>NUCLEOTIDE SEQUENCE</scope>
    <source>
        <strain evidence="2">CCMP2222</strain>
    </source>
</reference>